<keyword evidence="2" id="KW-1185">Reference proteome</keyword>
<dbReference type="Pfam" id="PF01527">
    <property type="entry name" value="HTH_Tnp_1"/>
    <property type="match status" value="1"/>
</dbReference>
<keyword evidence="1" id="KW-0614">Plasmid</keyword>
<dbReference type="InterPro" id="IPR002514">
    <property type="entry name" value="Transposase_8"/>
</dbReference>
<sequence>MFSLVRGFKHVSIPELTLKSKVSWYAGLRCSLAIAVVENGATIRRRGLLRRVASLGVTACSVARRHGLTPKQLFRWRRLAVKASGDSVLGRSDVCASGRRAAREAGAKEGAAGTFAKKGFSGGGYQLAN</sequence>
<dbReference type="EMBL" id="SIOX01000006">
    <property type="protein sequence ID" value="TAX69095.1"/>
    <property type="molecule type" value="Genomic_DNA"/>
</dbReference>
<dbReference type="Proteomes" id="UP000291659">
    <property type="component" value="Unassembled WGS sequence"/>
</dbReference>
<name>A0ABY1X1L5_9HYPH</name>
<gene>
    <name evidence="1" type="ORF">ELH98_29040</name>
</gene>
<protein>
    <recommendedName>
        <fullName evidence="3">Transposase</fullName>
    </recommendedName>
</protein>
<reference evidence="1 2" key="1">
    <citation type="submission" date="2019-02" db="EMBL/GenBank/DDBJ databases">
        <title>The genomic architecture of introgression among sibling species of bacteria.</title>
        <authorList>
            <person name="Cavassim M.I.A."/>
            <person name="Moeskjaer S."/>
            <person name="Moslemi C."/>
            <person name="Fields B."/>
            <person name="Bachmann A."/>
            <person name="Vilhjalmsson B."/>
            <person name="Schierup M.H."/>
            <person name="Young J.P.W."/>
            <person name="Andersen S.U."/>
        </authorList>
    </citation>
    <scope>NUCLEOTIDE SEQUENCE [LARGE SCALE GENOMIC DNA]</scope>
    <source>
        <strain evidence="1 2">SM141A</strain>
        <plasmid evidence="1">pSM141A_Rh07</plasmid>
    </source>
</reference>
<evidence type="ECO:0000313" key="2">
    <source>
        <dbReference type="Proteomes" id="UP000291659"/>
    </source>
</evidence>
<accession>A0ABY1X1L5</accession>
<evidence type="ECO:0000313" key="1">
    <source>
        <dbReference type="EMBL" id="TAX69095.1"/>
    </source>
</evidence>
<organism evidence="1 2">
    <name type="scientific">Rhizobium ruizarguesonis</name>
    <dbReference type="NCBI Taxonomy" id="2081791"/>
    <lineage>
        <taxon>Bacteria</taxon>
        <taxon>Pseudomonadati</taxon>
        <taxon>Pseudomonadota</taxon>
        <taxon>Alphaproteobacteria</taxon>
        <taxon>Hyphomicrobiales</taxon>
        <taxon>Rhizobiaceae</taxon>
        <taxon>Rhizobium/Agrobacterium group</taxon>
        <taxon>Rhizobium</taxon>
    </lineage>
</organism>
<geneLocation type="plasmid" evidence="1">
    <name>pSM141A_Rh07</name>
</geneLocation>
<proteinExistence type="predicted"/>
<evidence type="ECO:0008006" key="3">
    <source>
        <dbReference type="Google" id="ProtNLM"/>
    </source>
</evidence>
<comment type="caution">
    <text evidence="1">The sequence shown here is derived from an EMBL/GenBank/DDBJ whole genome shotgun (WGS) entry which is preliminary data.</text>
</comment>